<comment type="caution">
    <text evidence="2">The sequence shown here is derived from an EMBL/GenBank/DDBJ whole genome shotgun (WGS) entry which is preliminary data.</text>
</comment>
<proteinExistence type="predicted"/>
<dbReference type="PANTHER" id="PTHR47584:SF17">
    <property type="entry name" value="MYB_SANT-LIKE DNA-BINDING DOMAIN PROTEIN"/>
    <property type="match status" value="1"/>
</dbReference>
<evidence type="ECO:0000313" key="2">
    <source>
        <dbReference type="EMBL" id="KAF3336899.1"/>
    </source>
</evidence>
<dbReference type="AlphaFoldDB" id="A0A833VXU3"/>
<keyword evidence="3" id="KW-1185">Reference proteome</keyword>
<feature type="compositionally biased region" description="Acidic residues" evidence="1">
    <location>
        <begin position="55"/>
        <end position="66"/>
    </location>
</feature>
<reference evidence="2" key="1">
    <citation type="submission" date="2020-01" db="EMBL/GenBank/DDBJ databases">
        <title>Genome sequence of Kobresia littledalei, the first chromosome-level genome in the family Cyperaceae.</title>
        <authorList>
            <person name="Qu G."/>
        </authorList>
    </citation>
    <scope>NUCLEOTIDE SEQUENCE</scope>
    <source>
        <strain evidence="2">C.B.Clarke</strain>
        <tissue evidence="2">Leaf</tissue>
    </source>
</reference>
<feature type="region of interest" description="Disordered" evidence="1">
    <location>
        <begin position="51"/>
        <end position="89"/>
    </location>
</feature>
<organism evidence="2 3">
    <name type="scientific">Carex littledalei</name>
    <dbReference type="NCBI Taxonomy" id="544730"/>
    <lineage>
        <taxon>Eukaryota</taxon>
        <taxon>Viridiplantae</taxon>
        <taxon>Streptophyta</taxon>
        <taxon>Embryophyta</taxon>
        <taxon>Tracheophyta</taxon>
        <taxon>Spermatophyta</taxon>
        <taxon>Magnoliopsida</taxon>
        <taxon>Liliopsida</taxon>
        <taxon>Poales</taxon>
        <taxon>Cyperaceae</taxon>
        <taxon>Cyperoideae</taxon>
        <taxon>Cariceae</taxon>
        <taxon>Carex</taxon>
        <taxon>Carex subgen. Euthyceras</taxon>
    </lineage>
</organism>
<evidence type="ECO:0000256" key="1">
    <source>
        <dbReference type="SAM" id="MobiDB-lite"/>
    </source>
</evidence>
<evidence type="ECO:0000313" key="3">
    <source>
        <dbReference type="Proteomes" id="UP000623129"/>
    </source>
</evidence>
<protein>
    <submittedName>
        <fullName evidence="2">PIF-like orf1</fullName>
    </submittedName>
</protein>
<dbReference type="EMBL" id="SWLB01000007">
    <property type="protein sequence ID" value="KAF3336899.1"/>
    <property type="molecule type" value="Genomic_DNA"/>
</dbReference>
<sequence length="215" mass="24941">MGPLDEGYNCTLEILVTPEAKRFRRHGIDPELEQKLDKMFTVSFDLDEYAPTPSDAEELVYLDEPEPEPKRSRKRKSGDNSVWQDKSEKMELVVDQVPREPVITNNPVEKTLSPEIFPKVEVVLDPDQRSINRQDRLPDEFESRSKATSIKCDHTCSITDAVRLLDSISEVPKASPLYYFAIKLILDKDKREVFMALSPETKVWWLKMEKQESRK</sequence>
<dbReference type="PANTHER" id="PTHR47584">
    <property type="match status" value="1"/>
</dbReference>
<gene>
    <name evidence="2" type="ORF">FCM35_KLT19485</name>
</gene>
<dbReference type="Proteomes" id="UP000623129">
    <property type="component" value="Unassembled WGS sequence"/>
</dbReference>
<dbReference type="OrthoDB" id="683049at2759"/>
<accession>A0A833VXU3</accession>
<dbReference type="InterPro" id="IPR045026">
    <property type="entry name" value="LIMYB"/>
</dbReference>
<name>A0A833VXU3_9POAL</name>